<dbReference type="Proteomes" id="UP000277928">
    <property type="component" value="Unassembled WGS sequence"/>
</dbReference>
<evidence type="ECO:0000313" key="2">
    <source>
        <dbReference type="EMBL" id="VDK77990.1"/>
    </source>
</evidence>
<dbReference type="GO" id="GO:0016020">
    <property type="term" value="C:membrane"/>
    <property type="evidence" value="ECO:0007669"/>
    <property type="project" value="InterPro"/>
</dbReference>
<keyword evidence="3" id="KW-1185">Reference proteome</keyword>
<evidence type="ECO:0000313" key="3">
    <source>
        <dbReference type="Proteomes" id="UP000277928"/>
    </source>
</evidence>
<dbReference type="InterPro" id="IPR013320">
    <property type="entry name" value="ConA-like_dom_sf"/>
</dbReference>
<proteinExistence type="predicted"/>
<dbReference type="SMART" id="SM00137">
    <property type="entry name" value="MAM"/>
    <property type="match status" value="1"/>
</dbReference>
<protein>
    <recommendedName>
        <fullName evidence="1">MAM domain-containing protein</fullName>
    </recommendedName>
</protein>
<dbReference type="PROSITE" id="PS50060">
    <property type="entry name" value="MAM_2"/>
    <property type="match status" value="1"/>
</dbReference>
<gene>
    <name evidence="2" type="ORF">NLS_LOCUS3900</name>
</gene>
<evidence type="ECO:0000259" key="1">
    <source>
        <dbReference type="PROSITE" id="PS50060"/>
    </source>
</evidence>
<dbReference type="InterPro" id="IPR051560">
    <property type="entry name" value="MAM_domain-containing"/>
</dbReference>
<dbReference type="Gene3D" id="2.60.120.200">
    <property type="match status" value="1"/>
</dbReference>
<dbReference type="OrthoDB" id="5807587at2759"/>
<dbReference type="EMBL" id="UYRX01000228">
    <property type="protein sequence ID" value="VDK77990.1"/>
    <property type="molecule type" value="Genomic_DNA"/>
</dbReference>
<dbReference type="OMA" id="WMSENAL"/>
<name>A0A3P6TFK9_LITSI</name>
<reference evidence="2 3" key="1">
    <citation type="submission" date="2018-08" db="EMBL/GenBank/DDBJ databases">
        <authorList>
            <person name="Laetsch R D."/>
            <person name="Stevens L."/>
            <person name="Kumar S."/>
            <person name="Blaxter L. M."/>
        </authorList>
    </citation>
    <scope>NUCLEOTIDE SEQUENCE [LARGE SCALE GENOMIC DNA]</scope>
</reference>
<dbReference type="AlphaFoldDB" id="A0A3P6TFK9"/>
<dbReference type="Pfam" id="PF00629">
    <property type="entry name" value="MAM"/>
    <property type="match status" value="1"/>
</dbReference>
<dbReference type="PANTHER" id="PTHR23282">
    <property type="entry name" value="APICAL ENDOSOMAL GLYCOPROTEIN PRECURSOR"/>
    <property type="match status" value="1"/>
</dbReference>
<sequence>MKSTALNINAKIRRANLSCNFDDGTLCGWRSDTDLWLIGVNVPINSFQFIPHHSNTNGFYAYAKGGRVVLAEGHLISAEVEEYDGSRKMLSFSYWKSNNISKLDVCIVQQNAFICIYTVPDTFHNEFRWIKQQITLSNNLSTTFKVVFRARNIHTSSDIVAIDDIEYRSASSDSFAPSISRNEIWRKILPNKATIHTSCIPIRCTFLDSTCAWTLEAPWHHLDGNITIDSEGVGLAKTGLFPVPVGAFFEMDVSISDNSSLAVLDNVRNELIWNLKGPYNENGQYRLRIPVKASKELIQLLLKGIVPSNNFVTVSNAKLVNAYGNEIGCGMISLNSMRPHFNNAERLTAFQQLYANQILRCNRLQVKPTTVILEERADESKSALANNIIQAQKFYSGIPFVAPMISSNYNLSFDPKIKEKIGKFLNNQSALPFKIINGLSVQRHHKADSLLPLLPFRQHGGVNQKSAIFTQPSPNKSYTERPVINQQHTRSNIKPGFMDELNSLLSQIAGHPALEMQLRQLAQRFRFKHINPEQRLELLKNVVNSKGLQSKIADLSVGTDRQPEPIRPINAPPQFIPAMQLFPYNSQVNPHLLFLPNELQKEFLDESEGLFGQNLSDETVKRWNYALSFLHPSNEA</sequence>
<organism evidence="2 3">
    <name type="scientific">Litomosoides sigmodontis</name>
    <name type="common">Filarial nematode worm</name>
    <dbReference type="NCBI Taxonomy" id="42156"/>
    <lineage>
        <taxon>Eukaryota</taxon>
        <taxon>Metazoa</taxon>
        <taxon>Ecdysozoa</taxon>
        <taxon>Nematoda</taxon>
        <taxon>Chromadorea</taxon>
        <taxon>Rhabditida</taxon>
        <taxon>Spirurina</taxon>
        <taxon>Spiruromorpha</taxon>
        <taxon>Filarioidea</taxon>
        <taxon>Onchocercidae</taxon>
        <taxon>Litomosoides</taxon>
    </lineage>
</organism>
<accession>A0A3P6TFK9</accession>
<dbReference type="SUPFAM" id="SSF49899">
    <property type="entry name" value="Concanavalin A-like lectins/glucanases"/>
    <property type="match status" value="1"/>
</dbReference>
<feature type="domain" description="MAM" evidence="1">
    <location>
        <begin position="17"/>
        <end position="174"/>
    </location>
</feature>
<dbReference type="PANTHER" id="PTHR23282:SF101">
    <property type="entry name" value="MAM DOMAIN-CONTAINING PROTEIN"/>
    <property type="match status" value="1"/>
</dbReference>
<dbReference type="InterPro" id="IPR000998">
    <property type="entry name" value="MAM_dom"/>
</dbReference>